<reference evidence="2 3" key="1">
    <citation type="submission" date="2018-09" db="EMBL/GenBank/DDBJ databases">
        <title>Genomic investigation of the strawberry pathogen Phytophthora fragariae indicates pathogenicity is determined by transcriptional variation in three key races.</title>
        <authorList>
            <person name="Adams T.M."/>
            <person name="Armitage A.D."/>
            <person name="Sobczyk M.K."/>
            <person name="Bates H.J."/>
            <person name="Dunwell J.M."/>
            <person name="Nellist C.F."/>
            <person name="Harrison R.J."/>
        </authorList>
    </citation>
    <scope>NUCLEOTIDE SEQUENCE [LARGE SCALE GENOMIC DNA]</scope>
    <source>
        <strain evidence="2 3">SCRP324</strain>
    </source>
</reference>
<sequence>MRPTNSWSHSWQLLVTVGVTTCCTKGQCGVDLFCMQKNSYGTSTLQYKLATHRRAMKYNCRIVLLSMGITTRKMHHYSAKR</sequence>
<evidence type="ECO:0000313" key="2">
    <source>
        <dbReference type="EMBL" id="KAE8976266.1"/>
    </source>
</evidence>
<dbReference type="OrthoDB" id="10299571at2759"/>
<feature type="signal peptide" evidence="1">
    <location>
        <begin position="1"/>
        <end position="26"/>
    </location>
</feature>
<dbReference type="Proteomes" id="UP000435112">
    <property type="component" value="Unassembled WGS sequence"/>
</dbReference>
<gene>
    <name evidence="2" type="ORF">PR002_g25358</name>
</gene>
<evidence type="ECO:0008006" key="4">
    <source>
        <dbReference type="Google" id="ProtNLM"/>
    </source>
</evidence>
<comment type="caution">
    <text evidence="2">The sequence shown here is derived from an EMBL/GenBank/DDBJ whole genome shotgun (WGS) entry which is preliminary data.</text>
</comment>
<protein>
    <recommendedName>
        <fullName evidence="4">Secreted protein</fullName>
    </recommendedName>
</protein>
<dbReference type="EMBL" id="QXFU01003333">
    <property type="protein sequence ID" value="KAE8976266.1"/>
    <property type="molecule type" value="Genomic_DNA"/>
</dbReference>
<feature type="chain" id="PRO_5025454033" description="Secreted protein" evidence="1">
    <location>
        <begin position="27"/>
        <end position="81"/>
    </location>
</feature>
<dbReference type="AlphaFoldDB" id="A0A6A3I047"/>
<evidence type="ECO:0000313" key="3">
    <source>
        <dbReference type="Proteomes" id="UP000435112"/>
    </source>
</evidence>
<proteinExistence type="predicted"/>
<organism evidence="2 3">
    <name type="scientific">Phytophthora rubi</name>
    <dbReference type="NCBI Taxonomy" id="129364"/>
    <lineage>
        <taxon>Eukaryota</taxon>
        <taxon>Sar</taxon>
        <taxon>Stramenopiles</taxon>
        <taxon>Oomycota</taxon>
        <taxon>Peronosporomycetes</taxon>
        <taxon>Peronosporales</taxon>
        <taxon>Peronosporaceae</taxon>
        <taxon>Phytophthora</taxon>
    </lineage>
</organism>
<name>A0A6A3I047_9STRA</name>
<evidence type="ECO:0000256" key="1">
    <source>
        <dbReference type="SAM" id="SignalP"/>
    </source>
</evidence>
<accession>A0A6A3I047</accession>
<keyword evidence="1" id="KW-0732">Signal</keyword>